<accession>A0ABU7IYE0</accession>
<dbReference type="RefSeq" id="WP_272652594.1">
    <property type="nucleotide sequence ID" value="NZ_JAZDDG010000009.1"/>
</dbReference>
<dbReference type="Pfam" id="PF22668">
    <property type="entry name" value="DUF7009"/>
    <property type="match status" value="1"/>
</dbReference>
<protein>
    <submittedName>
        <fullName evidence="1">Uncharacterized protein</fullName>
    </submittedName>
</protein>
<sequence length="123" mass="14273">MKIRIKGNSVRLRLTKTEVGVFCKKGLYEEKTHFPDKIFTYSLQKKNGIDHIEANFSDDSIIVNISEDLVIDWDINTVVGFQHYQKLLNDETLFLLIEKDFVCLDETIEDQSDNYPNPLSSKT</sequence>
<reference evidence="1 2" key="1">
    <citation type="submission" date="2024-01" db="EMBL/GenBank/DDBJ databases">
        <title>Maribacter spp. originated from different algae showed divergent polysaccharides utilization ability.</title>
        <authorList>
            <person name="Wang H."/>
            <person name="Wu Y."/>
        </authorList>
    </citation>
    <scope>NUCLEOTIDE SEQUENCE [LARGE SCALE GENOMIC DNA]</scope>
    <source>
        <strain evidence="1 2">PR1</strain>
    </source>
</reference>
<evidence type="ECO:0000313" key="2">
    <source>
        <dbReference type="Proteomes" id="UP001356308"/>
    </source>
</evidence>
<dbReference type="Proteomes" id="UP001356308">
    <property type="component" value="Unassembled WGS sequence"/>
</dbReference>
<gene>
    <name evidence="1" type="ORF">V1I91_17665</name>
</gene>
<proteinExistence type="predicted"/>
<evidence type="ECO:0000313" key="1">
    <source>
        <dbReference type="EMBL" id="MEE1977910.1"/>
    </source>
</evidence>
<dbReference type="EMBL" id="JAZDDG010000009">
    <property type="protein sequence ID" value="MEE1977910.1"/>
    <property type="molecule type" value="Genomic_DNA"/>
</dbReference>
<comment type="caution">
    <text evidence="1">The sequence shown here is derived from an EMBL/GenBank/DDBJ whole genome shotgun (WGS) entry which is preliminary data.</text>
</comment>
<dbReference type="InterPro" id="IPR053825">
    <property type="entry name" value="DUF7009"/>
</dbReference>
<organism evidence="1 2">
    <name type="scientific">Maribacter cobaltidurans</name>
    <dbReference type="NCBI Taxonomy" id="1178778"/>
    <lineage>
        <taxon>Bacteria</taxon>
        <taxon>Pseudomonadati</taxon>
        <taxon>Bacteroidota</taxon>
        <taxon>Flavobacteriia</taxon>
        <taxon>Flavobacteriales</taxon>
        <taxon>Flavobacteriaceae</taxon>
        <taxon>Maribacter</taxon>
    </lineage>
</organism>
<keyword evidence="2" id="KW-1185">Reference proteome</keyword>
<name>A0ABU7IYE0_9FLAO</name>